<feature type="non-terminal residue" evidence="1">
    <location>
        <position position="1"/>
    </location>
</feature>
<sequence>VYYCPTMVTLCVIITLPGSMQVDFIWDTPACGITPIQPRIINGLKVPSNRFPWNVFLEVDGKSNTRAHCGGSIITIRHIVTAGHCMVVKGGLAQRYNVFYGHVTLARTEKMEGSEYVIHPKYDDNNLYNDIAVLVLPSPLVFSASVSAICVPTKPLSIEGSTGVVSGWGYPKEDTGACDKTMAPQCGSQQSPLALLLRNS</sequence>
<protein>
    <submittedName>
        <fullName evidence="1">Uncharacterized protein</fullName>
    </submittedName>
</protein>
<dbReference type="Proteomes" id="UP000805193">
    <property type="component" value="Unassembled WGS sequence"/>
</dbReference>
<evidence type="ECO:0000313" key="2">
    <source>
        <dbReference type="Proteomes" id="UP000805193"/>
    </source>
</evidence>
<name>A0AC60QJG8_IXOPE</name>
<organism evidence="1 2">
    <name type="scientific">Ixodes persulcatus</name>
    <name type="common">Taiga tick</name>
    <dbReference type="NCBI Taxonomy" id="34615"/>
    <lineage>
        <taxon>Eukaryota</taxon>
        <taxon>Metazoa</taxon>
        <taxon>Ecdysozoa</taxon>
        <taxon>Arthropoda</taxon>
        <taxon>Chelicerata</taxon>
        <taxon>Arachnida</taxon>
        <taxon>Acari</taxon>
        <taxon>Parasitiformes</taxon>
        <taxon>Ixodida</taxon>
        <taxon>Ixodoidea</taxon>
        <taxon>Ixodidae</taxon>
        <taxon>Ixodinae</taxon>
        <taxon>Ixodes</taxon>
    </lineage>
</organism>
<keyword evidence="2" id="KW-1185">Reference proteome</keyword>
<dbReference type="EMBL" id="JABSTQ010009056">
    <property type="protein sequence ID" value="KAG0433479.1"/>
    <property type="molecule type" value="Genomic_DNA"/>
</dbReference>
<proteinExistence type="predicted"/>
<evidence type="ECO:0000313" key="1">
    <source>
        <dbReference type="EMBL" id="KAG0433479.1"/>
    </source>
</evidence>
<gene>
    <name evidence="1" type="ORF">HPB47_019890</name>
</gene>
<reference evidence="1 2" key="1">
    <citation type="journal article" date="2020" name="Cell">
        <title>Large-Scale Comparative Analyses of Tick Genomes Elucidate Their Genetic Diversity and Vector Capacities.</title>
        <authorList>
            <consortium name="Tick Genome and Microbiome Consortium (TIGMIC)"/>
            <person name="Jia N."/>
            <person name="Wang J."/>
            <person name="Shi W."/>
            <person name="Du L."/>
            <person name="Sun Y."/>
            <person name="Zhan W."/>
            <person name="Jiang J.F."/>
            <person name="Wang Q."/>
            <person name="Zhang B."/>
            <person name="Ji P."/>
            <person name="Bell-Sakyi L."/>
            <person name="Cui X.M."/>
            <person name="Yuan T.T."/>
            <person name="Jiang B.G."/>
            <person name="Yang W.F."/>
            <person name="Lam T.T."/>
            <person name="Chang Q.C."/>
            <person name="Ding S.J."/>
            <person name="Wang X.J."/>
            <person name="Zhu J.G."/>
            <person name="Ruan X.D."/>
            <person name="Zhao L."/>
            <person name="Wei J.T."/>
            <person name="Ye R.Z."/>
            <person name="Que T.C."/>
            <person name="Du C.H."/>
            <person name="Zhou Y.H."/>
            <person name="Cheng J.X."/>
            <person name="Dai P.F."/>
            <person name="Guo W.B."/>
            <person name="Han X.H."/>
            <person name="Huang E.J."/>
            <person name="Li L.F."/>
            <person name="Wei W."/>
            <person name="Gao Y.C."/>
            <person name="Liu J.Z."/>
            <person name="Shao H.Z."/>
            <person name="Wang X."/>
            <person name="Wang C.C."/>
            <person name="Yang T.C."/>
            <person name="Huo Q.B."/>
            <person name="Li W."/>
            <person name="Chen H.Y."/>
            <person name="Chen S.E."/>
            <person name="Zhou L.G."/>
            <person name="Ni X.B."/>
            <person name="Tian J.H."/>
            <person name="Sheng Y."/>
            <person name="Liu T."/>
            <person name="Pan Y.S."/>
            <person name="Xia L.Y."/>
            <person name="Li J."/>
            <person name="Zhao F."/>
            <person name="Cao W.C."/>
        </authorList>
    </citation>
    <scope>NUCLEOTIDE SEQUENCE [LARGE SCALE GENOMIC DNA]</scope>
    <source>
        <strain evidence="1">Iper-2018</strain>
    </source>
</reference>
<accession>A0AC60QJG8</accession>
<comment type="caution">
    <text evidence="1">The sequence shown here is derived from an EMBL/GenBank/DDBJ whole genome shotgun (WGS) entry which is preliminary data.</text>
</comment>